<evidence type="ECO:0000313" key="2">
    <source>
        <dbReference type="Proteomes" id="UP000789860"/>
    </source>
</evidence>
<name>A0ACA9KSV0_9GLOM</name>
<organism evidence="1 2">
    <name type="scientific">Scutellospora calospora</name>
    <dbReference type="NCBI Taxonomy" id="85575"/>
    <lineage>
        <taxon>Eukaryota</taxon>
        <taxon>Fungi</taxon>
        <taxon>Fungi incertae sedis</taxon>
        <taxon>Mucoromycota</taxon>
        <taxon>Glomeromycotina</taxon>
        <taxon>Glomeromycetes</taxon>
        <taxon>Diversisporales</taxon>
        <taxon>Gigasporaceae</taxon>
        <taxon>Scutellospora</taxon>
    </lineage>
</organism>
<protein>
    <submittedName>
        <fullName evidence="1">1519_t:CDS:1</fullName>
    </submittedName>
</protein>
<sequence length="193" mass="22068">MGVDDVTDYKGSRQLQSLYDFSEQAASAHLSEVTLDEFDKAKKIDDVFFIYLYDKNTPSKNLDIMKRLSRSFFSVKFYSSKDPKLSASLKVYTLPALIVIKDDLQKSYITTNSVEPFDDFISLKNWVQSEKYPLVPAIDSENYEDILGGDRLVVLGVLRPTDVRPFIKAKSSLKAVAKLYHQQTKERNSDDSR</sequence>
<accession>A0ACA9KSV0</accession>
<gene>
    <name evidence="1" type="ORF">SCALOS_LOCUS2846</name>
</gene>
<dbReference type="Proteomes" id="UP000789860">
    <property type="component" value="Unassembled WGS sequence"/>
</dbReference>
<dbReference type="EMBL" id="CAJVPM010002719">
    <property type="protein sequence ID" value="CAG8491585.1"/>
    <property type="molecule type" value="Genomic_DNA"/>
</dbReference>
<proteinExistence type="predicted"/>
<comment type="caution">
    <text evidence="1">The sequence shown here is derived from an EMBL/GenBank/DDBJ whole genome shotgun (WGS) entry which is preliminary data.</text>
</comment>
<reference evidence="1" key="1">
    <citation type="submission" date="2021-06" db="EMBL/GenBank/DDBJ databases">
        <authorList>
            <person name="Kallberg Y."/>
            <person name="Tangrot J."/>
            <person name="Rosling A."/>
        </authorList>
    </citation>
    <scope>NUCLEOTIDE SEQUENCE</scope>
    <source>
        <strain evidence="1">AU212A</strain>
    </source>
</reference>
<evidence type="ECO:0000313" key="1">
    <source>
        <dbReference type="EMBL" id="CAG8491585.1"/>
    </source>
</evidence>
<feature type="non-terminal residue" evidence="1">
    <location>
        <position position="193"/>
    </location>
</feature>
<keyword evidence="2" id="KW-1185">Reference proteome</keyword>